<dbReference type="Gene3D" id="3.10.310.10">
    <property type="entry name" value="Diaminopimelate Epimerase, Chain A, domain 1"/>
    <property type="match status" value="2"/>
</dbReference>
<dbReference type="PANTHER" id="PTHR31689">
    <property type="entry name" value="DIAMINOPIMELATE EPIMERASE, CHLOROPLASTIC"/>
    <property type="match status" value="1"/>
</dbReference>
<feature type="binding site" evidence="9">
    <location>
        <begin position="270"/>
        <end position="271"/>
    </location>
    <ligand>
        <name>substrate</name>
    </ligand>
</feature>
<evidence type="ECO:0000256" key="8">
    <source>
        <dbReference type="ARBA" id="ARBA00051712"/>
    </source>
</evidence>
<dbReference type="InterPro" id="IPR001653">
    <property type="entry name" value="DAP_epimerase_DapF"/>
</dbReference>
<dbReference type="HAMAP" id="MF_00197">
    <property type="entry name" value="DAP_epimerase"/>
    <property type="match status" value="1"/>
</dbReference>
<evidence type="ECO:0000256" key="7">
    <source>
        <dbReference type="ARBA" id="ARBA00023235"/>
    </source>
</evidence>
<keyword evidence="5 9" id="KW-0028">Amino-acid biosynthesis</keyword>
<keyword evidence="6 9" id="KW-0457">Lysine biosynthesis</keyword>
<name>A0A2U3L765_9FIRM</name>
<dbReference type="PROSITE" id="PS01326">
    <property type="entry name" value="DAP_EPIMERASE"/>
    <property type="match status" value="1"/>
</dbReference>
<feature type="active site" description="Proton donor" evidence="9">
    <location>
        <position position="120"/>
    </location>
</feature>
<protein>
    <recommendedName>
        <fullName evidence="3 9">Diaminopimelate epimerase</fullName>
        <shortName evidence="9">DAP epimerase</shortName>
        <ecNumber evidence="3 9">5.1.1.7</ecNumber>
    </recommendedName>
    <alternativeName>
        <fullName evidence="9">PLP-independent amino acid racemase</fullName>
    </alternativeName>
</protein>
<evidence type="ECO:0000256" key="4">
    <source>
        <dbReference type="ARBA" id="ARBA00022490"/>
    </source>
</evidence>
<evidence type="ECO:0000256" key="2">
    <source>
        <dbReference type="ARBA" id="ARBA00010219"/>
    </source>
</evidence>
<dbReference type="EC" id="5.1.1.7" evidence="3 9"/>
<dbReference type="GO" id="GO:0005829">
    <property type="term" value="C:cytosol"/>
    <property type="evidence" value="ECO:0007669"/>
    <property type="project" value="TreeGrafter"/>
</dbReference>
<gene>
    <name evidence="9 11" type="primary">dapF</name>
    <name evidence="11" type="ORF">SBF1_3940007</name>
</gene>
<comment type="subcellular location">
    <subcellularLocation>
        <location evidence="9">Cytoplasm</location>
    </subcellularLocation>
</comment>
<sequence>MNILCYDKDFINSISRAELILGLCVRYLMFDIRTMNFEPRTSIKEEERMEFVKMHGLGNDFVFLDHFSVAAEVDYPKLAKLLCHRQFGIGGDGLVIILPSKVADARMRIINSDGSEPEMCGNGIRCFARYVFDRGIVLHNPMRIETLAGVMTVGLNIQDGQVQGARVDMGEPILRADLIPVLAQGEPVVGQALEVSGETFLYTAVSMGNPHCVIFIEDYDELDFERFGPALEKHWLFPRKTNVEFIQINSPREITMKVWERGAGPTLACGTGACASVVAAVLNNRAERAVTVHLLGGDLFIEWGHDNHVYMTGPATYVFKGEWLETLQNIL</sequence>
<dbReference type="InterPro" id="IPR018510">
    <property type="entry name" value="DAP_epimerase_AS"/>
</dbReference>
<feature type="binding site" evidence="9">
    <location>
        <position position="209"/>
    </location>
    <ligand>
        <name>substrate</name>
    </ligand>
</feature>
<evidence type="ECO:0000256" key="9">
    <source>
        <dbReference type="HAMAP-Rule" id="MF_00197"/>
    </source>
</evidence>
<comment type="similarity">
    <text evidence="2 9">Belongs to the diaminopimelate epimerase family.</text>
</comment>
<dbReference type="AlphaFoldDB" id="A0A2U3L765"/>
<feature type="site" description="Could be important to modulate the pK values of the two catalytic cysteine residues" evidence="9">
    <location>
        <position position="211"/>
    </location>
</feature>
<evidence type="ECO:0000313" key="11">
    <source>
        <dbReference type="EMBL" id="SPF47764.1"/>
    </source>
</evidence>
<proteinExistence type="inferred from homology"/>
<comment type="catalytic activity">
    <reaction evidence="8 9">
        <text>(2S,6S)-2,6-diaminopimelate = meso-2,6-diaminopimelate</text>
        <dbReference type="Rhea" id="RHEA:15393"/>
        <dbReference type="ChEBI" id="CHEBI:57609"/>
        <dbReference type="ChEBI" id="CHEBI:57791"/>
        <dbReference type="EC" id="5.1.1.7"/>
    </reaction>
</comment>
<organism evidence="11 12">
    <name type="scientific">Candidatus Desulfosporosinus infrequens</name>
    <dbReference type="NCBI Taxonomy" id="2043169"/>
    <lineage>
        <taxon>Bacteria</taxon>
        <taxon>Bacillati</taxon>
        <taxon>Bacillota</taxon>
        <taxon>Clostridia</taxon>
        <taxon>Eubacteriales</taxon>
        <taxon>Desulfitobacteriaceae</taxon>
        <taxon>Desulfosporosinus</taxon>
    </lineage>
</organism>
<feature type="binding site" evidence="9">
    <location>
        <begin position="260"/>
        <end position="261"/>
    </location>
    <ligand>
        <name>substrate</name>
    </ligand>
</feature>
<comment type="function">
    <text evidence="9">Catalyzes the stereoinversion of LL-2,6-diaminopimelate (L,L-DAP) to meso-diaminopimelate (meso-DAP), a precursor of L-lysine and an essential component of the bacterial peptidoglycan.</text>
</comment>
<evidence type="ECO:0000313" key="12">
    <source>
        <dbReference type="Proteomes" id="UP000238916"/>
    </source>
</evidence>
<evidence type="ECO:0000256" key="1">
    <source>
        <dbReference type="ARBA" id="ARBA00005196"/>
    </source>
</evidence>
<comment type="pathway">
    <text evidence="1 9">Amino-acid biosynthesis; L-lysine biosynthesis via DAP pathway; DL-2,6-diaminopimelate from LL-2,6-diaminopimelate: step 1/1.</text>
</comment>
<dbReference type="PANTHER" id="PTHR31689:SF0">
    <property type="entry name" value="DIAMINOPIMELATE EPIMERASE"/>
    <property type="match status" value="1"/>
</dbReference>
<evidence type="ECO:0000256" key="10">
    <source>
        <dbReference type="PROSITE-ProRule" id="PRU10125"/>
    </source>
</evidence>
<dbReference type="Proteomes" id="UP000238916">
    <property type="component" value="Unassembled WGS sequence"/>
</dbReference>
<feature type="active site" description="Proton acceptor" evidence="9">
    <location>
        <position position="269"/>
    </location>
</feature>
<dbReference type="UniPathway" id="UPA00034">
    <property type="reaction ID" value="UER00025"/>
</dbReference>
<feature type="binding site" evidence="9">
    <location>
        <position position="111"/>
    </location>
    <ligand>
        <name>substrate</name>
    </ligand>
</feature>
<dbReference type="Pfam" id="PF01678">
    <property type="entry name" value="DAP_epimerase"/>
    <property type="match status" value="2"/>
</dbReference>
<feature type="active site" evidence="10">
    <location>
        <position position="120"/>
    </location>
</feature>
<comment type="caution">
    <text evidence="9">Lacks conserved residue(s) required for the propagation of feature annotation.</text>
</comment>
<reference evidence="12" key="1">
    <citation type="submission" date="2018-02" db="EMBL/GenBank/DDBJ databases">
        <authorList>
            <person name="Hausmann B."/>
        </authorList>
    </citation>
    <scope>NUCLEOTIDE SEQUENCE [LARGE SCALE GENOMIC DNA]</scope>
    <source>
        <strain evidence="12">Peat soil MAG SbF1</strain>
    </source>
</reference>
<keyword evidence="7 9" id="KW-0413">Isomerase</keyword>
<feature type="binding site" evidence="9">
    <location>
        <begin position="121"/>
        <end position="122"/>
    </location>
    <ligand>
        <name>substrate</name>
    </ligand>
</feature>
<keyword evidence="4 9" id="KW-0963">Cytoplasm</keyword>
<feature type="binding site" evidence="9">
    <location>
        <position position="59"/>
    </location>
    <ligand>
        <name>substrate</name>
    </ligand>
</feature>
<feature type="site" description="Could be important to modulate the pK values of the two catalytic cysteine residues" evidence="9">
    <location>
        <position position="260"/>
    </location>
</feature>
<dbReference type="GO" id="GO:0008837">
    <property type="term" value="F:diaminopimelate epimerase activity"/>
    <property type="evidence" value="ECO:0007669"/>
    <property type="project" value="UniProtKB-UniRule"/>
</dbReference>
<dbReference type="FunFam" id="3.10.310.10:FF:000004">
    <property type="entry name" value="Diaminopimelate epimerase"/>
    <property type="match status" value="1"/>
</dbReference>
<evidence type="ECO:0000256" key="6">
    <source>
        <dbReference type="ARBA" id="ARBA00023154"/>
    </source>
</evidence>
<feature type="binding site" evidence="9">
    <location>
        <position position="242"/>
    </location>
    <ligand>
        <name>substrate</name>
    </ligand>
</feature>
<comment type="subunit">
    <text evidence="9">Homodimer.</text>
</comment>
<dbReference type="GO" id="GO:0009089">
    <property type="term" value="P:lysine biosynthetic process via diaminopimelate"/>
    <property type="evidence" value="ECO:0007669"/>
    <property type="project" value="UniProtKB-UniRule"/>
</dbReference>
<dbReference type="SUPFAM" id="SSF54506">
    <property type="entry name" value="Diaminopimelate epimerase-like"/>
    <property type="match status" value="1"/>
</dbReference>
<evidence type="ECO:0000256" key="3">
    <source>
        <dbReference type="ARBA" id="ARBA00013080"/>
    </source>
</evidence>
<dbReference type="NCBIfam" id="TIGR00652">
    <property type="entry name" value="DapF"/>
    <property type="match status" value="1"/>
</dbReference>
<dbReference type="EMBL" id="OMOF01000328">
    <property type="protein sequence ID" value="SPF47764.1"/>
    <property type="molecule type" value="Genomic_DNA"/>
</dbReference>
<accession>A0A2U3L765</accession>
<evidence type="ECO:0000256" key="5">
    <source>
        <dbReference type="ARBA" id="ARBA00022605"/>
    </source>
</evidence>